<dbReference type="InterPro" id="IPR018958">
    <property type="entry name" value="Knr4/Smi1-like_dom"/>
</dbReference>
<dbReference type="Proteomes" id="UP001403385">
    <property type="component" value="Unassembled WGS sequence"/>
</dbReference>
<dbReference type="SUPFAM" id="SSF160631">
    <property type="entry name" value="SMI1/KNR4-like"/>
    <property type="match status" value="1"/>
</dbReference>
<dbReference type="RefSeq" id="WP_346823875.1">
    <property type="nucleotide sequence ID" value="NZ_JBDKWZ010000019.1"/>
</dbReference>
<sequence>MEINAQLKRIKIKLSELKQLDKKFEIFGAFDHKYQFNLPKTEAELTEFESKYGIVLPSGYREFLKEIGNGGAGPYYGLEPLENSIFADLDHMDEKDVLNPSKPFLLEDAWNLDFEEATEEEILQAEEKYFDNQWVNGLLRISNYGCGVSLNIVVNGADYGNIWVDDRVNGGGIYPDSFFDQEDKTNFLEWYELWLDQSIYELKN</sequence>
<protein>
    <submittedName>
        <fullName evidence="2">SMI1/KNR4 family protein</fullName>
    </submittedName>
</protein>
<keyword evidence="3" id="KW-1185">Reference proteome</keyword>
<comment type="caution">
    <text evidence="2">The sequence shown here is derived from an EMBL/GenBank/DDBJ whole genome shotgun (WGS) entry which is preliminary data.</text>
</comment>
<reference evidence="2 3" key="1">
    <citation type="submission" date="2024-04" db="EMBL/GenBank/DDBJ databases">
        <title>Novel genus in family Flammeovirgaceae.</title>
        <authorList>
            <person name="Nguyen T.H."/>
            <person name="Vuong T.Q."/>
            <person name="Le H."/>
            <person name="Kim S.-G."/>
        </authorList>
    </citation>
    <scope>NUCLEOTIDE SEQUENCE [LARGE SCALE GENOMIC DNA]</scope>
    <source>
        <strain evidence="2 3">JCM 23209</strain>
    </source>
</reference>
<evidence type="ECO:0000313" key="2">
    <source>
        <dbReference type="EMBL" id="MEN7551093.1"/>
    </source>
</evidence>
<dbReference type="Pfam" id="PF09346">
    <property type="entry name" value="SMI1_KNR4"/>
    <property type="match status" value="1"/>
</dbReference>
<dbReference type="InterPro" id="IPR037883">
    <property type="entry name" value="Knr4/Smi1-like_sf"/>
</dbReference>
<accession>A0AAW9SAZ9</accession>
<dbReference type="Gene3D" id="3.40.1580.10">
    <property type="entry name" value="SMI1/KNR4-like"/>
    <property type="match status" value="1"/>
</dbReference>
<proteinExistence type="predicted"/>
<evidence type="ECO:0000259" key="1">
    <source>
        <dbReference type="SMART" id="SM00860"/>
    </source>
</evidence>
<feature type="domain" description="Knr4/Smi1-like" evidence="1">
    <location>
        <begin position="39"/>
        <end position="197"/>
    </location>
</feature>
<dbReference type="SMART" id="SM00860">
    <property type="entry name" value="SMI1_KNR4"/>
    <property type="match status" value="1"/>
</dbReference>
<dbReference type="AlphaFoldDB" id="A0AAW9SAZ9"/>
<dbReference type="EMBL" id="JBDKWZ010000019">
    <property type="protein sequence ID" value="MEN7551093.1"/>
    <property type="molecule type" value="Genomic_DNA"/>
</dbReference>
<organism evidence="2 3">
    <name type="scientific">Rapidithrix thailandica</name>
    <dbReference type="NCBI Taxonomy" id="413964"/>
    <lineage>
        <taxon>Bacteria</taxon>
        <taxon>Pseudomonadati</taxon>
        <taxon>Bacteroidota</taxon>
        <taxon>Cytophagia</taxon>
        <taxon>Cytophagales</taxon>
        <taxon>Flammeovirgaceae</taxon>
        <taxon>Rapidithrix</taxon>
    </lineage>
</organism>
<evidence type="ECO:0000313" key="3">
    <source>
        <dbReference type="Proteomes" id="UP001403385"/>
    </source>
</evidence>
<gene>
    <name evidence="2" type="ORF">AAG747_24440</name>
</gene>
<name>A0AAW9SAZ9_9BACT</name>